<dbReference type="GO" id="GO:0008270">
    <property type="term" value="F:zinc ion binding"/>
    <property type="evidence" value="ECO:0007669"/>
    <property type="project" value="UniProtKB-KW"/>
</dbReference>
<evidence type="ECO:0000256" key="4">
    <source>
        <dbReference type="ARBA" id="ARBA00022833"/>
    </source>
</evidence>
<evidence type="ECO:0000256" key="5">
    <source>
        <dbReference type="PROSITE-ProRule" id="PRU00723"/>
    </source>
</evidence>
<dbReference type="PANTHER" id="PTHR12547:SF18">
    <property type="entry name" value="PROTEIN TIS11"/>
    <property type="match status" value="1"/>
</dbReference>
<dbReference type="PANTHER" id="PTHR12547">
    <property type="entry name" value="CCCH ZINC FINGER/TIS11-RELATED"/>
    <property type="match status" value="1"/>
</dbReference>
<gene>
    <name evidence="7" type="ORF">MENT_LOCUS42518</name>
</gene>
<feature type="domain" description="C3H1-type" evidence="6">
    <location>
        <begin position="39"/>
        <end position="67"/>
    </location>
</feature>
<reference evidence="7 8" key="1">
    <citation type="submission" date="2020-08" db="EMBL/GenBank/DDBJ databases">
        <authorList>
            <person name="Koutsovoulos G."/>
            <person name="Danchin GJ E."/>
        </authorList>
    </citation>
    <scope>NUCLEOTIDE SEQUENCE [LARGE SCALE GENOMIC DNA]</scope>
</reference>
<dbReference type="AlphaFoldDB" id="A0A6V7WS16"/>
<dbReference type="GO" id="GO:0003729">
    <property type="term" value="F:mRNA binding"/>
    <property type="evidence" value="ECO:0007669"/>
    <property type="project" value="InterPro"/>
</dbReference>
<evidence type="ECO:0000259" key="6">
    <source>
        <dbReference type="PROSITE" id="PS50103"/>
    </source>
</evidence>
<dbReference type="InterPro" id="IPR000571">
    <property type="entry name" value="Znf_CCCH"/>
</dbReference>
<protein>
    <recommendedName>
        <fullName evidence="6">C3H1-type domain-containing protein</fullName>
    </recommendedName>
</protein>
<keyword evidence="2" id="KW-0677">Repeat</keyword>
<dbReference type="Proteomes" id="UP000580250">
    <property type="component" value="Unassembled WGS sequence"/>
</dbReference>
<evidence type="ECO:0000313" key="7">
    <source>
        <dbReference type="EMBL" id="CAD2189777.1"/>
    </source>
</evidence>
<keyword evidence="1 5" id="KW-0479">Metal-binding</keyword>
<evidence type="ECO:0000313" key="8">
    <source>
        <dbReference type="Proteomes" id="UP000580250"/>
    </source>
</evidence>
<dbReference type="OrthoDB" id="410307at2759"/>
<dbReference type="PROSITE" id="PS50103">
    <property type="entry name" value="ZF_C3H1"/>
    <property type="match status" value="2"/>
</dbReference>
<sequence length="193" mass="21917">MSTAQSAEQAAQLAYQQAYQLYQQQAAAQLQQQVGSNQKYKSTLCNIWLMEGVCPRGRLCHYAHGIRELNYSQYYALWGTTPTVAAPVNKPEDHQNKFFKTAICQFWQQKGVCNNGDQCKWAHGDQELRRSENGLGMVRSLSSDEQTSSVMIGPQLEGPLPKREIIEDQCVSNDLSNDRKRNWQEAGLEITDR</sequence>
<feature type="zinc finger region" description="C3H1-type" evidence="5">
    <location>
        <begin position="39"/>
        <end position="67"/>
    </location>
</feature>
<dbReference type="GO" id="GO:0051252">
    <property type="term" value="P:regulation of RNA metabolic process"/>
    <property type="evidence" value="ECO:0007669"/>
    <property type="project" value="UniProtKB-ARBA"/>
</dbReference>
<dbReference type="EMBL" id="CAJEWN010000770">
    <property type="protein sequence ID" value="CAD2189777.1"/>
    <property type="molecule type" value="Genomic_DNA"/>
</dbReference>
<dbReference type="InterPro" id="IPR045877">
    <property type="entry name" value="ZFP36-like"/>
</dbReference>
<keyword evidence="4 5" id="KW-0862">Zinc</keyword>
<dbReference type="GO" id="GO:0010468">
    <property type="term" value="P:regulation of gene expression"/>
    <property type="evidence" value="ECO:0007669"/>
    <property type="project" value="UniProtKB-ARBA"/>
</dbReference>
<feature type="domain" description="C3H1-type" evidence="6">
    <location>
        <begin position="98"/>
        <end position="126"/>
    </location>
</feature>
<evidence type="ECO:0000256" key="2">
    <source>
        <dbReference type="ARBA" id="ARBA00022737"/>
    </source>
</evidence>
<dbReference type="FunFam" id="4.10.1000.10:FF:000003">
    <property type="entry name" value="Zinc finger CCCH domain-containing protein"/>
    <property type="match status" value="1"/>
</dbReference>
<evidence type="ECO:0000256" key="3">
    <source>
        <dbReference type="ARBA" id="ARBA00022771"/>
    </source>
</evidence>
<organism evidence="7 8">
    <name type="scientific">Meloidogyne enterolobii</name>
    <name type="common">Root-knot nematode worm</name>
    <name type="synonym">Meloidogyne mayaguensis</name>
    <dbReference type="NCBI Taxonomy" id="390850"/>
    <lineage>
        <taxon>Eukaryota</taxon>
        <taxon>Metazoa</taxon>
        <taxon>Ecdysozoa</taxon>
        <taxon>Nematoda</taxon>
        <taxon>Chromadorea</taxon>
        <taxon>Rhabditida</taxon>
        <taxon>Tylenchina</taxon>
        <taxon>Tylenchomorpha</taxon>
        <taxon>Tylenchoidea</taxon>
        <taxon>Meloidogynidae</taxon>
        <taxon>Meloidogyninae</taxon>
        <taxon>Meloidogyne</taxon>
    </lineage>
</organism>
<proteinExistence type="predicted"/>
<dbReference type="SMART" id="SM00356">
    <property type="entry name" value="ZnF_C3H1"/>
    <property type="match status" value="2"/>
</dbReference>
<name>A0A6V7WS16_MELEN</name>
<dbReference type="GO" id="GO:0043186">
    <property type="term" value="C:P granule"/>
    <property type="evidence" value="ECO:0007669"/>
    <property type="project" value="UniProtKB-ARBA"/>
</dbReference>
<dbReference type="SUPFAM" id="SSF90229">
    <property type="entry name" value="CCCH zinc finger"/>
    <property type="match status" value="2"/>
</dbReference>
<feature type="zinc finger region" description="C3H1-type" evidence="5">
    <location>
        <begin position="98"/>
        <end position="126"/>
    </location>
</feature>
<keyword evidence="3 5" id="KW-0863">Zinc-finger</keyword>
<evidence type="ECO:0000256" key="1">
    <source>
        <dbReference type="ARBA" id="ARBA00022723"/>
    </source>
</evidence>
<dbReference type="Gene3D" id="4.10.1000.10">
    <property type="entry name" value="Zinc finger, CCCH-type"/>
    <property type="match status" value="2"/>
</dbReference>
<dbReference type="Pfam" id="PF00642">
    <property type="entry name" value="zf-CCCH"/>
    <property type="match status" value="2"/>
</dbReference>
<dbReference type="InterPro" id="IPR036855">
    <property type="entry name" value="Znf_CCCH_sf"/>
</dbReference>
<accession>A0A6V7WS16</accession>
<comment type="caution">
    <text evidence="7">The sequence shown here is derived from an EMBL/GenBank/DDBJ whole genome shotgun (WGS) entry which is preliminary data.</text>
</comment>